<gene>
    <name evidence="7" type="primary">cas3</name>
    <name evidence="7" type="ORF">RI536_14480</name>
</gene>
<dbReference type="InterPro" id="IPR006483">
    <property type="entry name" value="CRISPR-assoc_Cas3_HD"/>
</dbReference>
<dbReference type="CDD" id="cd09641">
    <property type="entry name" value="Cas3''_I"/>
    <property type="match status" value="1"/>
</dbReference>
<dbReference type="NCBIfam" id="TIGR01596">
    <property type="entry name" value="cas3_HD"/>
    <property type="match status" value="1"/>
</dbReference>
<protein>
    <submittedName>
        <fullName evidence="7">CRISPR-associated helicase Cas3</fullName>
    </submittedName>
</protein>
<keyword evidence="2" id="KW-0378">Hydrolase</keyword>
<keyword evidence="4" id="KW-0067">ATP-binding</keyword>
<accession>A0AAW8W0I1</accession>
<dbReference type="Pfam" id="PF18395">
    <property type="entry name" value="Cas3_C"/>
    <property type="match status" value="1"/>
</dbReference>
<dbReference type="PROSITE" id="PS51643">
    <property type="entry name" value="HD_CAS3"/>
    <property type="match status" value="1"/>
</dbReference>
<sequence length="916" mass="102133">MTEFSRLAQSLWAKKRSSDGQRLWLPLIVHLKDCENTINWLFNHWLSDGQRQQLAAATSEEDVQKLVKFLGFIHDCGKATPAFQMKPAYNGDNQLDQILVEQLMRSGFKDLDVLNLSSAQRSPHALAGEAILTAYGVDSTVGAIVGGHHGKPESEPPVHQIRDYTANYFQSDNRPELQVEWQQVQRELVEYGLHSAGYQSAAEIPAINQPEAVILTGLLIMADWLASSEYFNEDTSKPLFPLVTTAQSVETIDVQTRFQRAIMTWRLDDEWVPAPLSRDSDPYQLRWGFHARPVQEAITRALGATTDPGMAIIEAPMGLGKTEIALIAVEQLARMTGRDGVYMGLPTQVTTNAMFARVNDWLASVADEQEAHLSIKLMHGKSQFNRTYTALPNASNVNSTDEHHGAVTLNSWFSGKKSILTKFTVGTIDNLLLMGLKQKHLFLRHLGFSGKVVVIDEVHAYDAYMNAYLLRAIEWLGAYHVPIVILSATLPKIKRNQLLKAYLKGKYGRKFHQLLKLAPTGWEDTQAYPLLSVLDGPEIKQVTHFEGQSDQAPLTLAVERTNQDDEDLIVSLLAQLDAGGVAGIIVNTVKRAQALAALIPADVPLMVLHSAFLAPDRAQQEEKLQAAIGKHGQQPAKLVVIGTQVLEQSLDIDFDVLYTDIAPIDLILQRAGRLHRHQTIIRPKQFQQPQLKVMGIKSFGDYGDDDNEKVYEKYLLMKTDHFLPDKIQLPGDISTLVQCVYDAATDAEVPEIEPAAEKFETDLKAEQQKAVVFQVKAPQLKQGITLHGWLNRDHTDVVNDQQASAAVRDIQETLEVILVQHTTDGDFLLDGRKLAEVASAKIAQQTLRIPAVITPNITAAITELEDLTRPYHLRWQDDVWLNGALVLPLDQNLTATFNGWQVSYSPQLGLSYSKEE</sequence>
<dbReference type="SMART" id="SM00487">
    <property type="entry name" value="DEXDc"/>
    <property type="match status" value="1"/>
</dbReference>
<dbReference type="Pfam" id="PF18019">
    <property type="entry name" value="Cas3_HD"/>
    <property type="match status" value="1"/>
</dbReference>
<evidence type="ECO:0000256" key="2">
    <source>
        <dbReference type="ARBA" id="ARBA00022801"/>
    </source>
</evidence>
<dbReference type="InterPro" id="IPR041372">
    <property type="entry name" value="Cas3_C"/>
</dbReference>
<evidence type="ECO:0000256" key="3">
    <source>
        <dbReference type="ARBA" id="ARBA00022806"/>
    </source>
</evidence>
<dbReference type="Proteomes" id="UP001267003">
    <property type="component" value="Unassembled WGS sequence"/>
</dbReference>
<dbReference type="InterPro" id="IPR006474">
    <property type="entry name" value="Helicase_Cas3_CRISPR-ass_core"/>
</dbReference>
<dbReference type="GO" id="GO:0051607">
    <property type="term" value="P:defense response to virus"/>
    <property type="evidence" value="ECO:0007669"/>
    <property type="project" value="UniProtKB-KW"/>
</dbReference>
<reference evidence="7" key="1">
    <citation type="submission" date="2023-08" db="EMBL/GenBank/DDBJ databases">
        <authorList>
            <person name="Page C.A."/>
            <person name="Perez-Diaz I.M."/>
        </authorList>
    </citation>
    <scope>NUCLEOTIDE SEQUENCE</scope>
    <source>
        <strain evidence="7">7.8.46</strain>
    </source>
</reference>
<keyword evidence="5" id="KW-0051">Antiviral defense</keyword>
<evidence type="ECO:0000259" key="6">
    <source>
        <dbReference type="PROSITE" id="PS51643"/>
    </source>
</evidence>
<dbReference type="RefSeq" id="WP_216780237.1">
    <property type="nucleotide sequence ID" value="NZ_JAGXBR010000003.1"/>
</dbReference>
<dbReference type="GO" id="GO:0003676">
    <property type="term" value="F:nucleic acid binding"/>
    <property type="evidence" value="ECO:0007669"/>
    <property type="project" value="InterPro"/>
</dbReference>
<dbReference type="InterPro" id="IPR011545">
    <property type="entry name" value="DEAD/DEAH_box_helicase_dom"/>
</dbReference>
<dbReference type="Pfam" id="PF22590">
    <property type="entry name" value="Cas3-like_C_2"/>
    <property type="match status" value="1"/>
</dbReference>
<dbReference type="GO" id="GO:0016787">
    <property type="term" value="F:hydrolase activity"/>
    <property type="evidence" value="ECO:0007669"/>
    <property type="project" value="UniProtKB-KW"/>
</dbReference>
<name>A0AAW8W0I1_LACPE</name>
<dbReference type="GO" id="GO:0004386">
    <property type="term" value="F:helicase activity"/>
    <property type="evidence" value="ECO:0007669"/>
    <property type="project" value="UniProtKB-KW"/>
</dbReference>
<comment type="caution">
    <text evidence="7">The sequence shown here is derived from an EMBL/GenBank/DDBJ whole genome shotgun (WGS) entry which is preliminary data.</text>
</comment>
<dbReference type="InterPro" id="IPR054712">
    <property type="entry name" value="Cas3-like_dom"/>
</dbReference>
<dbReference type="GO" id="GO:0005524">
    <property type="term" value="F:ATP binding"/>
    <property type="evidence" value="ECO:0007669"/>
    <property type="project" value="UniProtKB-KW"/>
</dbReference>
<dbReference type="Pfam" id="PF00270">
    <property type="entry name" value="DEAD"/>
    <property type="match status" value="1"/>
</dbReference>
<evidence type="ECO:0000313" key="7">
    <source>
        <dbReference type="EMBL" id="MDT6991267.1"/>
    </source>
</evidence>
<dbReference type="AlphaFoldDB" id="A0AAW8W0I1"/>
<dbReference type="EMBL" id="JAVLAQ010000002">
    <property type="protein sequence ID" value="MDT6991267.1"/>
    <property type="molecule type" value="Genomic_DNA"/>
</dbReference>
<dbReference type="NCBIfam" id="TIGR01587">
    <property type="entry name" value="cas3_core"/>
    <property type="match status" value="1"/>
</dbReference>
<evidence type="ECO:0000256" key="5">
    <source>
        <dbReference type="ARBA" id="ARBA00023118"/>
    </source>
</evidence>
<evidence type="ECO:0000313" key="8">
    <source>
        <dbReference type="Proteomes" id="UP001267003"/>
    </source>
</evidence>
<dbReference type="InterPro" id="IPR014001">
    <property type="entry name" value="Helicase_ATP-bd"/>
</dbReference>
<evidence type="ECO:0000256" key="1">
    <source>
        <dbReference type="ARBA" id="ARBA00022741"/>
    </source>
</evidence>
<feature type="domain" description="HD Cas3-type" evidence="6">
    <location>
        <begin position="47"/>
        <end position="225"/>
    </location>
</feature>
<proteinExistence type="predicted"/>
<organism evidence="7 8">
    <name type="scientific">Lactiplantibacillus pentosus</name>
    <name type="common">Lactobacillus pentosus</name>
    <dbReference type="NCBI Taxonomy" id="1589"/>
    <lineage>
        <taxon>Bacteria</taxon>
        <taxon>Bacillati</taxon>
        <taxon>Bacillota</taxon>
        <taxon>Bacilli</taxon>
        <taxon>Lactobacillales</taxon>
        <taxon>Lactobacillaceae</taxon>
        <taxon>Lactiplantibacillus</taxon>
    </lineage>
</organism>
<keyword evidence="3" id="KW-0347">Helicase</keyword>
<keyword evidence="1" id="KW-0547">Nucleotide-binding</keyword>
<evidence type="ECO:0000256" key="4">
    <source>
        <dbReference type="ARBA" id="ARBA00022840"/>
    </source>
</evidence>